<organism evidence="3 4">
    <name type="scientific">Antricoccus suffuscus</name>
    <dbReference type="NCBI Taxonomy" id="1629062"/>
    <lineage>
        <taxon>Bacteria</taxon>
        <taxon>Bacillati</taxon>
        <taxon>Actinomycetota</taxon>
        <taxon>Actinomycetes</taxon>
        <taxon>Geodermatophilales</taxon>
        <taxon>Antricoccaceae</taxon>
        <taxon>Antricoccus</taxon>
    </lineage>
</organism>
<name>A0A2T1A6U5_9ACTN</name>
<sequence>MYPGSFAAQTPDKLAAIMSDNSESLTYAQLEEQSIRLARVLHEHGLRPGDSLAFIAPNSLIYYVAYWAAVRSGLYVTAINNNLSVDEVAYIVNDCGARAFIVHGAYAGKGEKLIPETPKVELRFAAYGPIEGHRNLEDALAGASSEPMEDQPTGREMLYSSGTTGRPKGIKGPLPGYQIGEEPDPLFPVFGVAYGFGTDTVYLSPAPLYHSAPFRFSTMAQSAGGTVVVMPKFDPEGALAAIERYKVTHSQWVPTMFIRMLKLPEQIRTKYDLSTHKVAVHAAAPCPVEVKQQMIEWWGPILEEYYAATESIGATLVGSETWLSRPGTVGQALMGVLHICDDDGNDVPTGQRGVIYFEREEFPFEYHNAPEKTAQAKNPQHPTWGTTGDIGYMDDEGFLYLTDRKAFMIISGGVNIYPQEIENALALHPKVTDLAVIGIPDPEMGEQVKAVVQPADGIEPTPELATELLEFLRERIAHFKVPKSIDFVAELPRTPVGKLVKHQIRAQYLKGETT</sequence>
<dbReference type="InterPro" id="IPR025110">
    <property type="entry name" value="AMP-bd_C"/>
</dbReference>
<feature type="domain" description="AMP-binding enzyme C-terminal" evidence="2">
    <location>
        <begin position="420"/>
        <end position="498"/>
    </location>
</feature>
<dbReference type="RefSeq" id="WP_106347105.1">
    <property type="nucleotide sequence ID" value="NZ_PVUE01000001.1"/>
</dbReference>
<reference evidence="3 4" key="1">
    <citation type="submission" date="2018-03" db="EMBL/GenBank/DDBJ databases">
        <title>Genomic Encyclopedia of Archaeal and Bacterial Type Strains, Phase II (KMG-II): from individual species to whole genera.</title>
        <authorList>
            <person name="Goeker M."/>
        </authorList>
    </citation>
    <scope>NUCLEOTIDE SEQUENCE [LARGE SCALE GENOMIC DNA]</scope>
    <source>
        <strain evidence="3 4">DSM 100065</strain>
    </source>
</reference>
<evidence type="ECO:0000313" key="4">
    <source>
        <dbReference type="Proteomes" id="UP000237752"/>
    </source>
</evidence>
<dbReference type="SUPFAM" id="SSF56801">
    <property type="entry name" value="Acetyl-CoA synthetase-like"/>
    <property type="match status" value="1"/>
</dbReference>
<dbReference type="Pfam" id="PF00501">
    <property type="entry name" value="AMP-binding"/>
    <property type="match status" value="1"/>
</dbReference>
<dbReference type="PROSITE" id="PS00455">
    <property type="entry name" value="AMP_BINDING"/>
    <property type="match status" value="1"/>
</dbReference>
<evidence type="ECO:0000259" key="2">
    <source>
        <dbReference type="Pfam" id="PF13193"/>
    </source>
</evidence>
<evidence type="ECO:0000313" key="3">
    <source>
        <dbReference type="EMBL" id="PRZ44048.1"/>
    </source>
</evidence>
<dbReference type="OrthoDB" id="9803968at2"/>
<dbReference type="GO" id="GO:0016405">
    <property type="term" value="F:CoA-ligase activity"/>
    <property type="evidence" value="ECO:0007669"/>
    <property type="project" value="TreeGrafter"/>
</dbReference>
<dbReference type="InterPro" id="IPR020845">
    <property type="entry name" value="AMP-binding_CS"/>
</dbReference>
<accession>A0A2T1A6U5</accession>
<protein>
    <submittedName>
        <fullName evidence="3">Fatty-acyl-CoA synthase</fullName>
    </submittedName>
</protein>
<dbReference type="Gene3D" id="3.30.300.30">
    <property type="match status" value="1"/>
</dbReference>
<dbReference type="PANTHER" id="PTHR24096">
    <property type="entry name" value="LONG-CHAIN-FATTY-ACID--COA LIGASE"/>
    <property type="match status" value="1"/>
</dbReference>
<dbReference type="EMBL" id="PVUE01000001">
    <property type="protein sequence ID" value="PRZ44048.1"/>
    <property type="molecule type" value="Genomic_DNA"/>
</dbReference>
<dbReference type="Gene3D" id="3.40.50.12780">
    <property type="entry name" value="N-terminal domain of ligase-like"/>
    <property type="match status" value="1"/>
</dbReference>
<dbReference type="Pfam" id="PF13193">
    <property type="entry name" value="AMP-binding_C"/>
    <property type="match status" value="1"/>
</dbReference>
<dbReference type="InterPro" id="IPR045851">
    <property type="entry name" value="AMP-bd_C_sf"/>
</dbReference>
<dbReference type="InterPro" id="IPR000873">
    <property type="entry name" value="AMP-dep_synth/lig_dom"/>
</dbReference>
<evidence type="ECO:0000259" key="1">
    <source>
        <dbReference type="Pfam" id="PF00501"/>
    </source>
</evidence>
<dbReference type="Proteomes" id="UP000237752">
    <property type="component" value="Unassembled WGS sequence"/>
</dbReference>
<dbReference type="InterPro" id="IPR042099">
    <property type="entry name" value="ANL_N_sf"/>
</dbReference>
<dbReference type="PANTHER" id="PTHR24096:SF323">
    <property type="entry name" value="BLR3536 PROTEIN"/>
    <property type="match status" value="1"/>
</dbReference>
<gene>
    <name evidence="3" type="ORF">CLV47_101172</name>
</gene>
<proteinExistence type="predicted"/>
<keyword evidence="4" id="KW-1185">Reference proteome</keyword>
<dbReference type="AlphaFoldDB" id="A0A2T1A6U5"/>
<feature type="domain" description="AMP-dependent synthetase/ligase" evidence="1">
    <location>
        <begin position="7"/>
        <end position="358"/>
    </location>
</feature>
<comment type="caution">
    <text evidence="3">The sequence shown here is derived from an EMBL/GenBank/DDBJ whole genome shotgun (WGS) entry which is preliminary data.</text>
</comment>